<dbReference type="GO" id="GO:0020037">
    <property type="term" value="F:heme binding"/>
    <property type="evidence" value="ECO:0007669"/>
    <property type="project" value="TreeGrafter"/>
</dbReference>
<keyword evidence="2" id="KW-1003">Cell membrane</keyword>
<evidence type="ECO:0000256" key="3">
    <source>
        <dbReference type="ARBA" id="ARBA00022692"/>
    </source>
</evidence>
<dbReference type="InterPro" id="IPR016174">
    <property type="entry name" value="Di-haem_cyt_TM"/>
</dbReference>
<evidence type="ECO:0000256" key="5">
    <source>
        <dbReference type="ARBA" id="ARBA00023136"/>
    </source>
</evidence>
<proteinExistence type="predicted"/>
<evidence type="ECO:0000313" key="8">
    <source>
        <dbReference type="EMBL" id="AEV27250.1"/>
    </source>
</evidence>
<evidence type="ECO:0000256" key="2">
    <source>
        <dbReference type="ARBA" id="ARBA00022475"/>
    </source>
</evidence>
<dbReference type="PANTHER" id="PTHR30485:SF2">
    <property type="entry name" value="BLL0597 PROTEIN"/>
    <property type="match status" value="1"/>
</dbReference>
<feature type="domain" description="Cytochrome b561 bacterial/Ni-hydrogenase" evidence="7">
    <location>
        <begin position="11"/>
        <end position="189"/>
    </location>
</feature>
<gene>
    <name evidence="8" type="ordered locus">Dsui_2914</name>
</gene>
<dbReference type="eggNOG" id="COG3658">
    <property type="taxonomic scope" value="Bacteria"/>
</dbReference>
<evidence type="ECO:0000256" key="6">
    <source>
        <dbReference type="SAM" id="Phobius"/>
    </source>
</evidence>
<comment type="subcellular location">
    <subcellularLocation>
        <location evidence="1">Cell membrane</location>
        <topology evidence="1">Multi-pass membrane protein</topology>
    </subcellularLocation>
</comment>
<reference evidence="8 9" key="1">
    <citation type="journal article" date="2012" name="J. Bacteriol.">
        <title>Complete genome sequence of the anaerobic perchlorate-reducing bacterium Azospira suillum strain PS.</title>
        <authorList>
            <person name="Byrne-Bailey K.G."/>
            <person name="Coates J.D."/>
        </authorList>
    </citation>
    <scope>NUCLEOTIDE SEQUENCE [LARGE SCALE GENOMIC DNA]</scope>
    <source>
        <strain evidence="9">ATCC BAA-33 / DSM 13638 / PS</strain>
    </source>
</reference>
<dbReference type="PANTHER" id="PTHR30485">
    <property type="entry name" value="NI/FE-HYDROGENASE 1 B-TYPE CYTOCHROME SUBUNIT"/>
    <property type="match status" value="1"/>
</dbReference>
<dbReference type="AlphaFoldDB" id="G8QGD2"/>
<feature type="transmembrane region" description="Helical" evidence="6">
    <location>
        <begin position="156"/>
        <end position="174"/>
    </location>
</feature>
<feature type="transmembrane region" description="Helical" evidence="6">
    <location>
        <begin position="108"/>
        <end position="132"/>
    </location>
</feature>
<dbReference type="KEGG" id="dsu:Dsui_2914"/>
<sequence>METVTYRRQRVFDPLLRLLHWFNALAIVLLFATELGAEALEKGPAREAVWHGHVLLGYGLIAGLGLRLLWGLVGPQRARWSDFFHVSVWLRRQKADAGAFGHDAWASLAYLGLYAVLIGMGATGLVAAAGYFQLGPLADGGITRELAHSFKEVHELGANLVWAFIAVHIGALIWHERRGAPMAQSMVSGYQYRVADESQQAQSAA</sequence>
<dbReference type="InterPro" id="IPR011577">
    <property type="entry name" value="Cyt_b561_bac/Ni-Hgenase"/>
</dbReference>
<dbReference type="EMBL" id="CP003153">
    <property type="protein sequence ID" value="AEV27250.1"/>
    <property type="molecule type" value="Genomic_DNA"/>
</dbReference>
<dbReference type="SUPFAM" id="SSF81342">
    <property type="entry name" value="Transmembrane di-heme cytochromes"/>
    <property type="match status" value="1"/>
</dbReference>
<dbReference type="HOGENOM" id="CLU_078451_1_0_4"/>
<name>G8QGD2_AZOOP</name>
<evidence type="ECO:0000256" key="4">
    <source>
        <dbReference type="ARBA" id="ARBA00022989"/>
    </source>
</evidence>
<dbReference type="STRING" id="640081.Dsui_2914"/>
<keyword evidence="5 6" id="KW-0472">Membrane</keyword>
<dbReference type="Gene3D" id="1.20.950.20">
    <property type="entry name" value="Transmembrane di-heme cytochromes, Chain C"/>
    <property type="match status" value="1"/>
</dbReference>
<feature type="transmembrane region" description="Helical" evidence="6">
    <location>
        <begin position="18"/>
        <end position="37"/>
    </location>
</feature>
<dbReference type="GO" id="GO:0009055">
    <property type="term" value="F:electron transfer activity"/>
    <property type="evidence" value="ECO:0007669"/>
    <property type="project" value="InterPro"/>
</dbReference>
<protein>
    <submittedName>
        <fullName evidence="8">Cytochrome b</fullName>
    </submittedName>
</protein>
<dbReference type="InterPro" id="IPR051542">
    <property type="entry name" value="Hydrogenase_cytochrome"/>
</dbReference>
<keyword evidence="4 6" id="KW-1133">Transmembrane helix</keyword>
<evidence type="ECO:0000259" key="7">
    <source>
        <dbReference type="Pfam" id="PF01292"/>
    </source>
</evidence>
<dbReference type="GO" id="GO:0022904">
    <property type="term" value="P:respiratory electron transport chain"/>
    <property type="evidence" value="ECO:0007669"/>
    <property type="project" value="InterPro"/>
</dbReference>
<dbReference type="RefSeq" id="WP_014237930.1">
    <property type="nucleotide sequence ID" value="NC_016616.1"/>
</dbReference>
<dbReference type="Proteomes" id="UP000005633">
    <property type="component" value="Chromosome"/>
</dbReference>
<accession>G8QGD2</accession>
<evidence type="ECO:0000256" key="1">
    <source>
        <dbReference type="ARBA" id="ARBA00004651"/>
    </source>
</evidence>
<keyword evidence="3 6" id="KW-0812">Transmembrane</keyword>
<feature type="transmembrane region" description="Helical" evidence="6">
    <location>
        <begin position="49"/>
        <end position="70"/>
    </location>
</feature>
<dbReference type="Pfam" id="PF01292">
    <property type="entry name" value="Ni_hydr_CYTB"/>
    <property type="match status" value="1"/>
</dbReference>
<dbReference type="GO" id="GO:0005886">
    <property type="term" value="C:plasma membrane"/>
    <property type="evidence" value="ECO:0007669"/>
    <property type="project" value="UniProtKB-SubCell"/>
</dbReference>
<organism evidence="8 9">
    <name type="scientific">Azospira oryzae (strain ATCC BAA-33 / DSM 13638 / PS)</name>
    <name type="common">Dechlorosoma suillum</name>
    <dbReference type="NCBI Taxonomy" id="640081"/>
    <lineage>
        <taxon>Bacteria</taxon>
        <taxon>Pseudomonadati</taxon>
        <taxon>Pseudomonadota</taxon>
        <taxon>Betaproteobacteria</taxon>
        <taxon>Rhodocyclales</taxon>
        <taxon>Rhodocyclaceae</taxon>
        <taxon>Azospira</taxon>
    </lineage>
</organism>
<evidence type="ECO:0000313" key="9">
    <source>
        <dbReference type="Proteomes" id="UP000005633"/>
    </source>
</evidence>
<dbReference type="OrthoDB" id="196472at2"/>